<evidence type="ECO:0000256" key="1">
    <source>
        <dbReference type="ARBA" id="ARBA00022491"/>
    </source>
</evidence>
<dbReference type="RefSeq" id="WP_219850951.1">
    <property type="nucleotide sequence ID" value="NZ_CP059491.1"/>
</dbReference>
<evidence type="ECO:0000313" key="8">
    <source>
        <dbReference type="Proteomes" id="UP000515663"/>
    </source>
</evidence>
<keyword evidence="4" id="KW-0804">Transcription</keyword>
<evidence type="ECO:0000256" key="4">
    <source>
        <dbReference type="ARBA" id="ARBA00023163"/>
    </source>
</evidence>
<evidence type="ECO:0000256" key="3">
    <source>
        <dbReference type="ARBA" id="ARBA00023125"/>
    </source>
</evidence>
<accession>A0A7D7LT34</accession>
<organism evidence="7 8">
    <name type="scientific">Gordonia jinghuaiqii</name>
    <dbReference type="NCBI Taxonomy" id="2758710"/>
    <lineage>
        <taxon>Bacteria</taxon>
        <taxon>Bacillati</taxon>
        <taxon>Actinomycetota</taxon>
        <taxon>Actinomycetes</taxon>
        <taxon>Mycobacteriales</taxon>
        <taxon>Gordoniaceae</taxon>
        <taxon>Gordonia</taxon>
    </lineage>
</organism>
<dbReference type="InterPro" id="IPR050109">
    <property type="entry name" value="HTH-type_TetR-like_transc_reg"/>
</dbReference>
<name>A0A7D7LT34_9ACTN</name>
<keyword evidence="2" id="KW-0805">Transcription regulation</keyword>
<keyword evidence="8" id="KW-1185">Reference proteome</keyword>
<sequence>MQSGDSVTRTRILRAARPVVERFTVSKFSMEDVARAAGIARQTIYKHFSGKDDLLIAMYIEQLQEMNENLRDVAAGTPSPEQLVTIFIEELRAAQEFPLFDSMLEPTIAPRMAEMVFRSEAMFHARNEFWFPVLRRYLNEGVIARDLDFSAAVRWITYQEFWFLTHPTVLTTNPEERVEYVRNFIVRALLAR</sequence>
<dbReference type="Gene3D" id="1.10.357.10">
    <property type="entry name" value="Tetracycline Repressor, domain 2"/>
    <property type="match status" value="1"/>
</dbReference>
<feature type="DNA-binding region" description="H-T-H motif" evidence="5">
    <location>
        <begin position="29"/>
        <end position="48"/>
    </location>
</feature>
<dbReference type="EMBL" id="CP059491">
    <property type="protein sequence ID" value="QMT02743.1"/>
    <property type="molecule type" value="Genomic_DNA"/>
</dbReference>
<dbReference type="GO" id="GO:0000976">
    <property type="term" value="F:transcription cis-regulatory region binding"/>
    <property type="evidence" value="ECO:0007669"/>
    <property type="project" value="TreeGrafter"/>
</dbReference>
<evidence type="ECO:0000313" key="7">
    <source>
        <dbReference type="EMBL" id="QMT02743.1"/>
    </source>
</evidence>
<dbReference type="InterPro" id="IPR001647">
    <property type="entry name" value="HTH_TetR"/>
</dbReference>
<dbReference type="Pfam" id="PF00440">
    <property type="entry name" value="TetR_N"/>
    <property type="match status" value="1"/>
</dbReference>
<evidence type="ECO:0000256" key="2">
    <source>
        <dbReference type="ARBA" id="ARBA00023015"/>
    </source>
</evidence>
<dbReference type="PANTHER" id="PTHR30055">
    <property type="entry name" value="HTH-TYPE TRANSCRIPTIONAL REGULATOR RUTR"/>
    <property type="match status" value="1"/>
</dbReference>
<reference evidence="8" key="1">
    <citation type="submission" date="2020-07" db="EMBL/GenBank/DDBJ databases">
        <title>novel species isolated from the respiratory tract of Marmot.</title>
        <authorList>
            <person name="Zhang G."/>
        </authorList>
    </citation>
    <scope>NUCLEOTIDE SEQUENCE [LARGE SCALE GENOMIC DNA]</scope>
    <source>
        <strain evidence="8">686</strain>
    </source>
</reference>
<dbReference type="KEGG" id="gji:H1R19_06295"/>
<keyword evidence="3 5" id="KW-0238">DNA-binding</keyword>
<dbReference type="AlphaFoldDB" id="A0A7D7LT34"/>
<protein>
    <submittedName>
        <fullName evidence="7">TetR/AcrR family transcriptional regulator</fullName>
    </submittedName>
</protein>
<dbReference type="PANTHER" id="PTHR30055:SF175">
    <property type="entry name" value="HTH-TYPE TRANSCRIPTIONAL REPRESSOR KSTR2"/>
    <property type="match status" value="1"/>
</dbReference>
<dbReference type="SUPFAM" id="SSF46689">
    <property type="entry name" value="Homeodomain-like"/>
    <property type="match status" value="1"/>
</dbReference>
<feature type="domain" description="HTH tetR-type" evidence="6">
    <location>
        <begin position="6"/>
        <end position="66"/>
    </location>
</feature>
<dbReference type="InterPro" id="IPR009057">
    <property type="entry name" value="Homeodomain-like_sf"/>
</dbReference>
<dbReference type="GO" id="GO:0003700">
    <property type="term" value="F:DNA-binding transcription factor activity"/>
    <property type="evidence" value="ECO:0007669"/>
    <property type="project" value="TreeGrafter"/>
</dbReference>
<keyword evidence="1" id="KW-0678">Repressor</keyword>
<evidence type="ECO:0000259" key="6">
    <source>
        <dbReference type="PROSITE" id="PS50977"/>
    </source>
</evidence>
<dbReference type="Proteomes" id="UP000515663">
    <property type="component" value="Chromosome"/>
</dbReference>
<evidence type="ECO:0000256" key="5">
    <source>
        <dbReference type="PROSITE-ProRule" id="PRU00335"/>
    </source>
</evidence>
<gene>
    <name evidence="7" type="ORF">H1R19_06295</name>
</gene>
<dbReference type="PROSITE" id="PS50977">
    <property type="entry name" value="HTH_TETR_2"/>
    <property type="match status" value="1"/>
</dbReference>
<proteinExistence type="predicted"/>